<protein>
    <submittedName>
        <fullName evidence="2">PrgI family protein</fullName>
    </submittedName>
</protein>
<dbReference type="Proteomes" id="UP000824239">
    <property type="component" value="Unassembled WGS sequence"/>
</dbReference>
<comment type="caution">
    <text evidence="2">The sequence shown here is derived from an EMBL/GenBank/DDBJ whole genome shotgun (WGS) entry which is preliminary data.</text>
</comment>
<proteinExistence type="predicted"/>
<accession>A0A9D1IX83</accession>
<dbReference type="AlphaFoldDB" id="A0A9D1IX83"/>
<evidence type="ECO:0000256" key="1">
    <source>
        <dbReference type="SAM" id="Phobius"/>
    </source>
</evidence>
<dbReference type="InterPro" id="IPR024414">
    <property type="entry name" value="Uncharacterised_PrgI"/>
</dbReference>
<gene>
    <name evidence="2" type="ORF">IAA53_06270</name>
</gene>
<name>A0A9D1IX83_9FIRM</name>
<reference evidence="2" key="2">
    <citation type="journal article" date="2021" name="PeerJ">
        <title>Extensive microbial diversity within the chicken gut microbiome revealed by metagenomics and culture.</title>
        <authorList>
            <person name="Gilroy R."/>
            <person name="Ravi A."/>
            <person name="Getino M."/>
            <person name="Pursley I."/>
            <person name="Horton D.L."/>
            <person name="Alikhan N.F."/>
            <person name="Baker D."/>
            <person name="Gharbi K."/>
            <person name="Hall N."/>
            <person name="Watson M."/>
            <person name="Adriaenssens E.M."/>
            <person name="Foster-Nyarko E."/>
            <person name="Jarju S."/>
            <person name="Secka A."/>
            <person name="Antonio M."/>
            <person name="Oren A."/>
            <person name="Chaudhuri R.R."/>
            <person name="La Ragione R."/>
            <person name="Hildebrand F."/>
            <person name="Pallen M.J."/>
        </authorList>
    </citation>
    <scope>NUCLEOTIDE SEQUENCE</scope>
    <source>
        <strain evidence="2">ChiBcec15-4380</strain>
    </source>
</reference>
<reference evidence="2" key="1">
    <citation type="submission" date="2020-10" db="EMBL/GenBank/DDBJ databases">
        <authorList>
            <person name="Gilroy R."/>
        </authorList>
    </citation>
    <scope>NUCLEOTIDE SEQUENCE</scope>
    <source>
        <strain evidence="2">ChiBcec15-4380</strain>
    </source>
</reference>
<keyword evidence="1" id="KW-1133">Transmembrane helix</keyword>
<feature type="transmembrane region" description="Helical" evidence="1">
    <location>
        <begin position="49"/>
        <end position="69"/>
    </location>
</feature>
<evidence type="ECO:0000313" key="2">
    <source>
        <dbReference type="EMBL" id="HIR50875.1"/>
    </source>
</evidence>
<dbReference type="Pfam" id="PF12666">
    <property type="entry name" value="PrgI"/>
    <property type="match status" value="1"/>
</dbReference>
<feature type="transmembrane region" description="Helical" evidence="1">
    <location>
        <begin position="26"/>
        <end position="43"/>
    </location>
</feature>
<organism evidence="2 3">
    <name type="scientific">Candidatus Avoscillospira avicola</name>
    <dbReference type="NCBI Taxonomy" id="2840706"/>
    <lineage>
        <taxon>Bacteria</taxon>
        <taxon>Bacillati</taxon>
        <taxon>Bacillota</taxon>
        <taxon>Clostridia</taxon>
        <taxon>Eubacteriales</taxon>
        <taxon>Oscillospiraceae</taxon>
        <taxon>Oscillospiraceae incertae sedis</taxon>
        <taxon>Candidatus Avoscillospira</taxon>
    </lineage>
</organism>
<keyword evidence="1" id="KW-0812">Transmembrane</keyword>
<evidence type="ECO:0000313" key="3">
    <source>
        <dbReference type="Proteomes" id="UP000824239"/>
    </source>
</evidence>
<dbReference type="EMBL" id="DVHE01000049">
    <property type="protein sequence ID" value="HIR50875.1"/>
    <property type="molecule type" value="Genomic_DNA"/>
</dbReference>
<keyword evidence="1" id="KW-0472">Membrane</keyword>
<sequence>MAYVPVPKDLTKVKSKIAFNLTKRQLLCFGAAALVGVPMYFLLRVPLGTTVAAMVMMLLMLPFFLLAMYERNGQPLEKVVGSILKVMVLRPHVRPYRTDNAYAALIRQAELWEEVERIAQDR</sequence>